<accession>A0A7G5BZH9</accession>
<sequence length="154" mass="17890">MDRVSEDELSAWRYFIKSHAKIIESIEQDLAEQKRVPLTTYDVLIALFESPERKLRLGDLNKKVILSKSGLTRMLDRLEKEGLLQREKSAEDRRGAYAILTAAGESELRRAWPVYAKGIKKYFALPVSEEDRQTLRKILETLYFAQDNERSDNV</sequence>
<dbReference type="SUPFAM" id="SSF46785">
    <property type="entry name" value="Winged helix' DNA-binding domain"/>
    <property type="match status" value="1"/>
</dbReference>
<dbReference type="Pfam" id="PF01047">
    <property type="entry name" value="MarR"/>
    <property type="match status" value="1"/>
</dbReference>
<organism evidence="3 4">
    <name type="scientific">Cohnella cholangitidis</name>
    <dbReference type="NCBI Taxonomy" id="2598458"/>
    <lineage>
        <taxon>Bacteria</taxon>
        <taxon>Bacillati</taxon>
        <taxon>Bacillota</taxon>
        <taxon>Bacilli</taxon>
        <taxon>Bacillales</taxon>
        <taxon>Paenibacillaceae</taxon>
        <taxon>Cohnella</taxon>
    </lineage>
</organism>
<dbReference type="AlphaFoldDB" id="A0A7G5BZH9"/>
<dbReference type="Proteomes" id="UP000515679">
    <property type="component" value="Chromosome"/>
</dbReference>
<feature type="domain" description="HTH marR-type" evidence="2">
    <location>
        <begin position="1"/>
        <end position="144"/>
    </location>
</feature>
<dbReference type="InterPro" id="IPR000835">
    <property type="entry name" value="HTH_MarR-typ"/>
</dbReference>
<evidence type="ECO:0000313" key="3">
    <source>
        <dbReference type="EMBL" id="QMV42363.1"/>
    </source>
</evidence>
<dbReference type="Gene3D" id="1.10.10.10">
    <property type="entry name" value="Winged helix-like DNA-binding domain superfamily/Winged helix DNA-binding domain"/>
    <property type="match status" value="1"/>
</dbReference>
<dbReference type="KEGG" id="cchl:FPL14_15020"/>
<dbReference type="GO" id="GO:0006950">
    <property type="term" value="P:response to stress"/>
    <property type="evidence" value="ECO:0007669"/>
    <property type="project" value="TreeGrafter"/>
</dbReference>
<keyword evidence="4" id="KW-1185">Reference proteome</keyword>
<evidence type="ECO:0000256" key="1">
    <source>
        <dbReference type="ARBA" id="ARBA00023125"/>
    </source>
</evidence>
<proteinExistence type="predicted"/>
<dbReference type="InterPro" id="IPR036390">
    <property type="entry name" value="WH_DNA-bd_sf"/>
</dbReference>
<dbReference type="InterPro" id="IPR039422">
    <property type="entry name" value="MarR/SlyA-like"/>
</dbReference>
<evidence type="ECO:0000259" key="2">
    <source>
        <dbReference type="PROSITE" id="PS50995"/>
    </source>
</evidence>
<dbReference type="SMART" id="SM00347">
    <property type="entry name" value="HTH_MARR"/>
    <property type="match status" value="1"/>
</dbReference>
<dbReference type="PRINTS" id="PR00598">
    <property type="entry name" value="HTHMARR"/>
</dbReference>
<dbReference type="PROSITE" id="PS50995">
    <property type="entry name" value="HTH_MARR_2"/>
    <property type="match status" value="1"/>
</dbReference>
<dbReference type="RefSeq" id="WP_182303754.1">
    <property type="nucleotide sequence ID" value="NZ_CP041969.1"/>
</dbReference>
<keyword evidence="1" id="KW-0238">DNA-binding</keyword>
<gene>
    <name evidence="3" type="ORF">FPL14_15020</name>
</gene>
<protein>
    <submittedName>
        <fullName evidence="3">Winged helix-turn-helix transcriptional regulator</fullName>
    </submittedName>
</protein>
<name>A0A7G5BZH9_9BACL</name>
<dbReference type="EMBL" id="CP041969">
    <property type="protein sequence ID" value="QMV42363.1"/>
    <property type="molecule type" value="Genomic_DNA"/>
</dbReference>
<reference evidence="3 4" key="1">
    <citation type="submission" date="2019-07" db="EMBL/GenBank/DDBJ databases">
        <authorList>
            <person name="Kim J.K."/>
            <person name="Cheong H.-M."/>
            <person name="Choi Y."/>
            <person name="Hwang K.J."/>
            <person name="Lee S."/>
            <person name="Choi C."/>
        </authorList>
    </citation>
    <scope>NUCLEOTIDE SEQUENCE [LARGE SCALE GENOMIC DNA]</scope>
    <source>
        <strain evidence="3 4">KS 22</strain>
    </source>
</reference>
<dbReference type="PANTHER" id="PTHR33164:SF43">
    <property type="entry name" value="HTH-TYPE TRANSCRIPTIONAL REPRESSOR YETL"/>
    <property type="match status" value="1"/>
</dbReference>
<dbReference type="GO" id="GO:0003677">
    <property type="term" value="F:DNA binding"/>
    <property type="evidence" value="ECO:0007669"/>
    <property type="project" value="UniProtKB-KW"/>
</dbReference>
<dbReference type="InterPro" id="IPR036388">
    <property type="entry name" value="WH-like_DNA-bd_sf"/>
</dbReference>
<evidence type="ECO:0000313" key="4">
    <source>
        <dbReference type="Proteomes" id="UP000515679"/>
    </source>
</evidence>
<dbReference type="GO" id="GO:0003700">
    <property type="term" value="F:DNA-binding transcription factor activity"/>
    <property type="evidence" value="ECO:0007669"/>
    <property type="project" value="InterPro"/>
</dbReference>
<dbReference type="PANTHER" id="PTHR33164">
    <property type="entry name" value="TRANSCRIPTIONAL REGULATOR, MARR FAMILY"/>
    <property type="match status" value="1"/>
</dbReference>